<dbReference type="KEGG" id="plon:Pla110_34560"/>
<sequence precursor="true">MMKKALFLCIATFSFMAYSEKSEAANLADILGILDNELDIDLDLNLFSNNNSGNNSGNTGTPTTGGGTTPPPAPTTVNNYFGPVSYNYFTGPTFNFFPGTGGGTGVPTPTFPNGTPFYNPIILIFPISGNGNIIVINITFSNGPVSVASGAF</sequence>
<feature type="signal peptide" evidence="2">
    <location>
        <begin position="1"/>
        <end position="24"/>
    </location>
</feature>
<feature type="compositionally biased region" description="Low complexity" evidence="1">
    <location>
        <begin position="51"/>
        <end position="62"/>
    </location>
</feature>
<dbReference type="EMBL" id="CP036281">
    <property type="protein sequence ID" value="QDU81711.1"/>
    <property type="molecule type" value="Genomic_DNA"/>
</dbReference>
<organism evidence="3 4">
    <name type="scientific">Polystyrenella longa</name>
    <dbReference type="NCBI Taxonomy" id="2528007"/>
    <lineage>
        <taxon>Bacteria</taxon>
        <taxon>Pseudomonadati</taxon>
        <taxon>Planctomycetota</taxon>
        <taxon>Planctomycetia</taxon>
        <taxon>Planctomycetales</taxon>
        <taxon>Planctomycetaceae</taxon>
        <taxon>Polystyrenella</taxon>
    </lineage>
</organism>
<keyword evidence="4" id="KW-1185">Reference proteome</keyword>
<evidence type="ECO:0000256" key="1">
    <source>
        <dbReference type="SAM" id="MobiDB-lite"/>
    </source>
</evidence>
<name>A0A518CR58_9PLAN</name>
<dbReference type="Proteomes" id="UP000317178">
    <property type="component" value="Chromosome"/>
</dbReference>
<keyword evidence="2" id="KW-0732">Signal</keyword>
<reference evidence="3 4" key="1">
    <citation type="submission" date="2019-02" db="EMBL/GenBank/DDBJ databases">
        <title>Deep-cultivation of Planctomycetes and their phenomic and genomic characterization uncovers novel biology.</title>
        <authorList>
            <person name="Wiegand S."/>
            <person name="Jogler M."/>
            <person name="Boedeker C."/>
            <person name="Pinto D."/>
            <person name="Vollmers J."/>
            <person name="Rivas-Marin E."/>
            <person name="Kohn T."/>
            <person name="Peeters S.H."/>
            <person name="Heuer A."/>
            <person name="Rast P."/>
            <person name="Oberbeckmann S."/>
            <person name="Bunk B."/>
            <person name="Jeske O."/>
            <person name="Meyerdierks A."/>
            <person name="Storesund J.E."/>
            <person name="Kallscheuer N."/>
            <person name="Luecker S."/>
            <person name="Lage O.M."/>
            <person name="Pohl T."/>
            <person name="Merkel B.J."/>
            <person name="Hornburger P."/>
            <person name="Mueller R.-W."/>
            <person name="Bruemmer F."/>
            <person name="Labrenz M."/>
            <person name="Spormann A.M."/>
            <person name="Op den Camp H."/>
            <person name="Overmann J."/>
            <person name="Amann R."/>
            <person name="Jetten M.S.M."/>
            <person name="Mascher T."/>
            <person name="Medema M.H."/>
            <person name="Devos D.P."/>
            <person name="Kaster A.-K."/>
            <person name="Ovreas L."/>
            <person name="Rohde M."/>
            <person name="Galperin M.Y."/>
            <person name="Jogler C."/>
        </authorList>
    </citation>
    <scope>NUCLEOTIDE SEQUENCE [LARGE SCALE GENOMIC DNA]</scope>
    <source>
        <strain evidence="3 4">Pla110</strain>
    </source>
</reference>
<dbReference type="AlphaFoldDB" id="A0A518CR58"/>
<feature type="chain" id="PRO_5022146574" evidence="2">
    <location>
        <begin position="25"/>
        <end position="152"/>
    </location>
</feature>
<evidence type="ECO:0000313" key="4">
    <source>
        <dbReference type="Proteomes" id="UP000317178"/>
    </source>
</evidence>
<accession>A0A518CR58</accession>
<evidence type="ECO:0000313" key="3">
    <source>
        <dbReference type="EMBL" id="QDU81711.1"/>
    </source>
</evidence>
<evidence type="ECO:0000256" key="2">
    <source>
        <dbReference type="SAM" id="SignalP"/>
    </source>
</evidence>
<gene>
    <name evidence="3" type="ORF">Pla110_34560</name>
</gene>
<dbReference type="RefSeq" id="WP_144997284.1">
    <property type="nucleotide sequence ID" value="NZ_CP036281.1"/>
</dbReference>
<proteinExistence type="predicted"/>
<feature type="region of interest" description="Disordered" evidence="1">
    <location>
        <begin position="51"/>
        <end position="70"/>
    </location>
</feature>
<protein>
    <submittedName>
        <fullName evidence="3">Uncharacterized protein</fullName>
    </submittedName>
</protein>